<feature type="transmembrane region" description="Helical" evidence="5">
    <location>
        <begin position="165"/>
        <end position="182"/>
    </location>
</feature>
<organism evidence="7 8">
    <name type="scientific">Paludibacterium purpuratum</name>
    <dbReference type="NCBI Taxonomy" id="1144873"/>
    <lineage>
        <taxon>Bacteria</taxon>
        <taxon>Pseudomonadati</taxon>
        <taxon>Pseudomonadota</taxon>
        <taxon>Betaproteobacteria</taxon>
        <taxon>Neisseriales</taxon>
        <taxon>Chromobacteriaceae</taxon>
        <taxon>Paludibacterium</taxon>
    </lineage>
</organism>
<dbReference type="SUPFAM" id="SSF103473">
    <property type="entry name" value="MFS general substrate transporter"/>
    <property type="match status" value="1"/>
</dbReference>
<feature type="transmembrane region" description="Helical" evidence="5">
    <location>
        <begin position="360"/>
        <end position="382"/>
    </location>
</feature>
<feature type="domain" description="Major facilitator superfamily (MFS) profile" evidence="6">
    <location>
        <begin position="14"/>
        <end position="503"/>
    </location>
</feature>
<feature type="transmembrane region" description="Helical" evidence="5">
    <location>
        <begin position="50"/>
        <end position="68"/>
    </location>
</feature>
<dbReference type="Gene3D" id="1.20.1250.20">
    <property type="entry name" value="MFS general substrate transporter like domains"/>
    <property type="match status" value="1"/>
</dbReference>
<dbReference type="PANTHER" id="PTHR23501:SF1">
    <property type="entry name" value="TRANSPORT PROTEIN HSRA-RELATED"/>
    <property type="match status" value="1"/>
</dbReference>
<dbReference type="GO" id="GO:0022857">
    <property type="term" value="F:transmembrane transporter activity"/>
    <property type="evidence" value="ECO:0007669"/>
    <property type="project" value="InterPro"/>
</dbReference>
<feature type="transmembrane region" description="Helical" evidence="5">
    <location>
        <begin position="304"/>
        <end position="324"/>
    </location>
</feature>
<comment type="subcellular location">
    <subcellularLocation>
        <location evidence="1">Membrane</location>
        <topology evidence="1">Multi-pass membrane protein</topology>
    </subcellularLocation>
</comment>
<gene>
    <name evidence="7" type="ORF">DFP86_101349</name>
</gene>
<dbReference type="InterPro" id="IPR020846">
    <property type="entry name" value="MFS_dom"/>
</dbReference>
<dbReference type="PROSITE" id="PS50850">
    <property type="entry name" value="MFS"/>
    <property type="match status" value="1"/>
</dbReference>
<protein>
    <submittedName>
        <fullName evidence="7">MFS transporter</fullName>
    </submittedName>
</protein>
<dbReference type="InterPro" id="IPR011701">
    <property type="entry name" value="MFS"/>
</dbReference>
<dbReference type="PANTHER" id="PTHR23501">
    <property type="entry name" value="MAJOR FACILITATOR SUPERFAMILY"/>
    <property type="match status" value="1"/>
</dbReference>
<dbReference type="Proteomes" id="UP000295611">
    <property type="component" value="Unassembled WGS sequence"/>
</dbReference>
<feature type="transmembrane region" description="Helical" evidence="5">
    <location>
        <begin position="336"/>
        <end position="354"/>
    </location>
</feature>
<sequence>MSSSPSPDRSLPLHILCIMAVAAIEFIQNGMLNFAASDVMGGIGAGPEEFSYAAMAYASAAIVALSQQRRLSLAFGPRRLLRFSMLCFAAGAVVCGTAHGPADFIVGRALQGLGAAAFFTGARVEVNRLPERQRTAALLGFGYALLGGSALGPLLGSLALTLANWRWLCLGILPWTALGALASGRFALRDDIAYQAGHATPRALWWFAASVLLLQYLIQQTPYDFFGRPDILLVVLSGLLLAAVFWLRRARPSGVGALWRQLARRRYLIGLLYYFLCYTMVAANSYIMPLLVQQGLGFNVPTTGILLSTSFLAGIVCASVYAVLLARGRVATLKPVMVLGMLLLAGYGLLMSGLNPDAPVWRIAVILFLNGGFMSVFIIAVAQGTFSAVDPAAFSHAYQSKNIIRQVALSSAVSLSTVFIQGRNALHYNRLSERFDAGSPWLADALAQIRIALPSFDTPHAMGLLSGELTRQSLMLSCLEFYRLEMWLGLGMALLLSLQRTFR</sequence>
<keyword evidence="2 5" id="KW-0812">Transmembrane</keyword>
<dbReference type="EMBL" id="SNZP01000001">
    <property type="protein sequence ID" value="TDR82955.1"/>
    <property type="molecule type" value="Genomic_DNA"/>
</dbReference>
<evidence type="ECO:0000313" key="8">
    <source>
        <dbReference type="Proteomes" id="UP000295611"/>
    </source>
</evidence>
<dbReference type="GO" id="GO:0005886">
    <property type="term" value="C:plasma membrane"/>
    <property type="evidence" value="ECO:0007669"/>
    <property type="project" value="TreeGrafter"/>
</dbReference>
<dbReference type="RefSeq" id="WP_133678268.1">
    <property type="nucleotide sequence ID" value="NZ_SNZP01000001.1"/>
</dbReference>
<name>A0A4R7BFV3_9NEIS</name>
<proteinExistence type="predicted"/>
<feature type="transmembrane region" description="Helical" evidence="5">
    <location>
        <begin position="12"/>
        <end position="30"/>
    </location>
</feature>
<dbReference type="OrthoDB" id="8581632at2"/>
<feature type="transmembrane region" description="Helical" evidence="5">
    <location>
        <begin position="268"/>
        <end position="292"/>
    </location>
</feature>
<evidence type="ECO:0000256" key="5">
    <source>
        <dbReference type="SAM" id="Phobius"/>
    </source>
</evidence>
<evidence type="ECO:0000256" key="1">
    <source>
        <dbReference type="ARBA" id="ARBA00004141"/>
    </source>
</evidence>
<accession>A0A4R7BFV3</accession>
<evidence type="ECO:0000256" key="2">
    <source>
        <dbReference type="ARBA" id="ARBA00022692"/>
    </source>
</evidence>
<evidence type="ECO:0000313" key="7">
    <source>
        <dbReference type="EMBL" id="TDR82955.1"/>
    </source>
</evidence>
<dbReference type="InterPro" id="IPR036259">
    <property type="entry name" value="MFS_trans_sf"/>
</dbReference>
<keyword evidence="3 5" id="KW-1133">Transmembrane helix</keyword>
<dbReference type="Gene3D" id="1.20.1720.10">
    <property type="entry name" value="Multidrug resistance protein D"/>
    <property type="match status" value="1"/>
</dbReference>
<dbReference type="AlphaFoldDB" id="A0A4R7BFV3"/>
<reference evidence="7 8" key="1">
    <citation type="submission" date="2019-03" db="EMBL/GenBank/DDBJ databases">
        <title>Genomic Encyclopedia of Type Strains, Phase III (KMG-III): the genomes of soil and plant-associated and newly described type strains.</title>
        <authorList>
            <person name="Whitman W."/>
        </authorList>
    </citation>
    <scope>NUCLEOTIDE SEQUENCE [LARGE SCALE GENOMIC DNA]</scope>
    <source>
        <strain evidence="7 8">CECT 8976</strain>
    </source>
</reference>
<feature type="transmembrane region" description="Helical" evidence="5">
    <location>
        <begin position="231"/>
        <end position="247"/>
    </location>
</feature>
<keyword evidence="8" id="KW-1185">Reference proteome</keyword>
<dbReference type="Pfam" id="PF07690">
    <property type="entry name" value="MFS_1"/>
    <property type="match status" value="1"/>
</dbReference>
<comment type="caution">
    <text evidence="7">The sequence shown here is derived from an EMBL/GenBank/DDBJ whole genome shotgun (WGS) entry which is preliminary data.</text>
</comment>
<evidence type="ECO:0000256" key="4">
    <source>
        <dbReference type="ARBA" id="ARBA00023136"/>
    </source>
</evidence>
<feature type="transmembrane region" description="Helical" evidence="5">
    <location>
        <begin position="80"/>
        <end position="99"/>
    </location>
</feature>
<evidence type="ECO:0000256" key="3">
    <source>
        <dbReference type="ARBA" id="ARBA00022989"/>
    </source>
</evidence>
<keyword evidence="4 5" id="KW-0472">Membrane</keyword>
<feature type="transmembrane region" description="Helical" evidence="5">
    <location>
        <begin position="136"/>
        <end position="159"/>
    </location>
</feature>
<evidence type="ECO:0000259" key="6">
    <source>
        <dbReference type="PROSITE" id="PS50850"/>
    </source>
</evidence>